<dbReference type="AlphaFoldDB" id="A0A8J6PBE3"/>
<dbReference type="SMART" id="SM00729">
    <property type="entry name" value="Elp3"/>
    <property type="match status" value="1"/>
</dbReference>
<proteinExistence type="predicted"/>
<evidence type="ECO:0000256" key="3">
    <source>
        <dbReference type="ARBA" id="ARBA00023014"/>
    </source>
</evidence>
<dbReference type="PANTHER" id="PTHR43432">
    <property type="entry name" value="SLR0285 PROTEIN"/>
    <property type="match status" value="1"/>
</dbReference>
<dbReference type="CDD" id="cd01335">
    <property type="entry name" value="Radical_SAM"/>
    <property type="match status" value="1"/>
</dbReference>
<dbReference type="Proteomes" id="UP000652681">
    <property type="component" value="Unassembled WGS sequence"/>
</dbReference>
<dbReference type="SUPFAM" id="SSF102114">
    <property type="entry name" value="Radical SAM enzymes"/>
    <property type="match status" value="1"/>
</dbReference>
<comment type="caution">
    <text evidence="6">The sequence shown here is derived from an EMBL/GenBank/DDBJ whole genome shotgun (WGS) entry which is preliminary data.</text>
</comment>
<accession>A0A8J6PBE3</accession>
<dbReference type="RefSeq" id="WP_216713608.1">
    <property type="nucleotide sequence ID" value="NZ_JACVEL010000002.1"/>
</dbReference>
<dbReference type="Pfam" id="PF04055">
    <property type="entry name" value="Radical_SAM"/>
    <property type="match status" value="1"/>
</dbReference>
<evidence type="ECO:0000256" key="1">
    <source>
        <dbReference type="ARBA" id="ARBA00022723"/>
    </source>
</evidence>
<protein>
    <submittedName>
        <fullName evidence="6">PA0069 family radical SAM protein</fullName>
    </submittedName>
</protein>
<dbReference type="PROSITE" id="PS51918">
    <property type="entry name" value="RADICAL_SAM"/>
    <property type="match status" value="1"/>
</dbReference>
<dbReference type="Gene3D" id="3.80.30.30">
    <property type="match status" value="1"/>
</dbReference>
<dbReference type="SFLD" id="SFLDS00029">
    <property type="entry name" value="Radical_SAM"/>
    <property type="match status" value="1"/>
</dbReference>
<dbReference type="GO" id="GO:0046872">
    <property type="term" value="F:metal ion binding"/>
    <property type="evidence" value="ECO:0007669"/>
    <property type="project" value="UniProtKB-KW"/>
</dbReference>
<evidence type="ECO:0000256" key="4">
    <source>
        <dbReference type="SAM" id="MobiDB-lite"/>
    </source>
</evidence>
<feature type="compositionally biased region" description="Polar residues" evidence="4">
    <location>
        <begin position="17"/>
        <end position="26"/>
    </location>
</feature>
<gene>
    <name evidence="6" type="ORF">H9Y05_04480</name>
</gene>
<feature type="region of interest" description="Disordered" evidence="4">
    <location>
        <begin position="13"/>
        <end position="34"/>
    </location>
</feature>
<dbReference type="GO" id="GO:0003824">
    <property type="term" value="F:catalytic activity"/>
    <property type="evidence" value="ECO:0007669"/>
    <property type="project" value="InterPro"/>
</dbReference>
<evidence type="ECO:0000256" key="2">
    <source>
        <dbReference type="ARBA" id="ARBA00023004"/>
    </source>
</evidence>
<dbReference type="InterPro" id="IPR007197">
    <property type="entry name" value="rSAM"/>
</dbReference>
<keyword evidence="7" id="KW-1185">Reference proteome</keyword>
<keyword evidence="1" id="KW-0479">Metal-binding</keyword>
<dbReference type="InterPro" id="IPR058240">
    <property type="entry name" value="rSAM_sf"/>
</dbReference>
<dbReference type="GO" id="GO:0051536">
    <property type="term" value="F:iron-sulfur cluster binding"/>
    <property type="evidence" value="ECO:0007669"/>
    <property type="project" value="UniProtKB-KW"/>
</dbReference>
<evidence type="ECO:0000313" key="7">
    <source>
        <dbReference type="Proteomes" id="UP000652681"/>
    </source>
</evidence>
<keyword evidence="3" id="KW-0411">Iron-sulfur</keyword>
<dbReference type="NCBIfam" id="NF033668">
    <property type="entry name" value="rSAM_PA0069"/>
    <property type="match status" value="1"/>
</dbReference>
<dbReference type="InterPro" id="IPR006638">
    <property type="entry name" value="Elp3/MiaA/NifB-like_rSAM"/>
</dbReference>
<dbReference type="EMBL" id="JACVEL010000002">
    <property type="protein sequence ID" value="MBC9811727.1"/>
    <property type="molecule type" value="Genomic_DNA"/>
</dbReference>
<keyword evidence="2" id="KW-0408">Iron</keyword>
<feature type="domain" description="Radical SAM core" evidence="5">
    <location>
        <begin position="61"/>
        <end position="298"/>
    </location>
</feature>
<reference evidence="6" key="1">
    <citation type="submission" date="2020-09" db="EMBL/GenBank/DDBJ databases">
        <title>Taishania pollutisoli gen. nov., sp. nov., Isolated from Tetrabromobisphenol A-Contaminated Soil.</title>
        <authorList>
            <person name="Chen Q."/>
        </authorList>
    </citation>
    <scope>NUCLEOTIDE SEQUENCE</scope>
    <source>
        <strain evidence="6">CZZ-1</strain>
    </source>
</reference>
<sequence length="353" mass="40100">MSAHQNKYIKGRGAQINPDNHFSKTSKGADFDDLDPAEEEVGETKFIEVFPKSIVNKVGSPDIPMYYSMNPYQGCEHGCIYCYARPTHEYWGYSAGIDFERVVLVKKNAPELLRATLSKKKWDVHTIGLSGNTDCYQPIERKYGITRKLLEVCLEFRQPVSIITKNALIARDIDLLQELASLNLTAVSISLTTLKEELRRVLEPRTATSKRKLQIIEQLSQAGIPINVMLAPVIPALNDDEIFSVAKQVSEHGARTMHYQIVRLNGPNEAIFTDWVQQNFPDRADKVLNQLKEMYGGSVSSSRFKERMTGGGVLGTNIRRQFELARKRFSLNESFPKLRTDLFEVPNNQLRLF</sequence>
<evidence type="ECO:0000313" key="6">
    <source>
        <dbReference type="EMBL" id="MBC9811727.1"/>
    </source>
</evidence>
<name>A0A8J6PBE3_9FLAO</name>
<dbReference type="SFLD" id="SFLDG01084">
    <property type="entry name" value="Uncharacterised_Radical_SAM_Su"/>
    <property type="match status" value="1"/>
</dbReference>
<dbReference type="InterPro" id="IPR040086">
    <property type="entry name" value="MJ0683-like"/>
</dbReference>
<evidence type="ECO:0000259" key="5">
    <source>
        <dbReference type="PROSITE" id="PS51918"/>
    </source>
</evidence>
<organism evidence="6 7">
    <name type="scientific">Taishania pollutisoli</name>
    <dbReference type="NCBI Taxonomy" id="2766479"/>
    <lineage>
        <taxon>Bacteria</taxon>
        <taxon>Pseudomonadati</taxon>
        <taxon>Bacteroidota</taxon>
        <taxon>Flavobacteriia</taxon>
        <taxon>Flavobacteriales</taxon>
        <taxon>Crocinitomicaceae</taxon>
        <taxon>Taishania</taxon>
    </lineage>
</organism>
<dbReference type="PANTHER" id="PTHR43432:SF3">
    <property type="entry name" value="SLR0285 PROTEIN"/>
    <property type="match status" value="1"/>
</dbReference>